<feature type="region of interest" description="Disordered" evidence="6">
    <location>
        <begin position="81"/>
        <end position="118"/>
    </location>
</feature>
<keyword evidence="4" id="KW-0804">Transcription</keyword>
<evidence type="ECO:0000256" key="5">
    <source>
        <dbReference type="ARBA" id="ARBA00023242"/>
    </source>
</evidence>
<feature type="compositionally biased region" description="Pro residues" evidence="6">
    <location>
        <begin position="647"/>
        <end position="659"/>
    </location>
</feature>
<dbReference type="Proteomes" id="UP001521785">
    <property type="component" value="Unassembled WGS sequence"/>
</dbReference>
<keyword evidence="5" id="KW-0539">Nucleus</keyword>
<dbReference type="SMART" id="SM00066">
    <property type="entry name" value="GAL4"/>
    <property type="match status" value="1"/>
</dbReference>
<dbReference type="InterPro" id="IPR050815">
    <property type="entry name" value="TF_fung"/>
</dbReference>
<protein>
    <recommendedName>
        <fullName evidence="7">Zn(2)-C6 fungal-type domain-containing protein</fullName>
    </recommendedName>
</protein>
<evidence type="ECO:0000313" key="9">
    <source>
        <dbReference type="Proteomes" id="UP001521785"/>
    </source>
</evidence>
<comment type="caution">
    <text evidence="8">The sequence shown here is derived from an EMBL/GenBank/DDBJ whole genome shotgun (WGS) entry which is preliminary data.</text>
</comment>
<feature type="compositionally biased region" description="Low complexity" evidence="6">
    <location>
        <begin position="601"/>
        <end position="612"/>
    </location>
</feature>
<accession>A0ABR3S7G9</accession>
<evidence type="ECO:0000256" key="3">
    <source>
        <dbReference type="ARBA" id="ARBA00023015"/>
    </source>
</evidence>
<proteinExistence type="predicted"/>
<dbReference type="InterPro" id="IPR007219">
    <property type="entry name" value="XnlR_reg_dom"/>
</dbReference>
<dbReference type="Pfam" id="PF00172">
    <property type="entry name" value="Zn_clus"/>
    <property type="match status" value="1"/>
</dbReference>
<keyword evidence="2" id="KW-0479">Metal-binding</keyword>
<evidence type="ECO:0000259" key="7">
    <source>
        <dbReference type="PROSITE" id="PS50048"/>
    </source>
</evidence>
<dbReference type="SMART" id="SM00906">
    <property type="entry name" value="Fungal_trans"/>
    <property type="match status" value="1"/>
</dbReference>
<feature type="compositionally biased region" description="Low complexity" evidence="6">
    <location>
        <begin position="620"/>
        <end position="631"/>
    </location>
</feature>
<feature type="compositionally biased region" description="Polar residues" evidence="6">
    <location>
        <begin position="632"/>
        <end position="645"/>
    </location>
</feature>
<dbReference type="PANTHER" id="PTHR47338:SF4">
    <property type="entry name" value="ZN(II)2CYS6 TRANSCRIPTION FACTOR (EUROFUNG)"/>
    <property type="match status" value="1"/>
</dbReference>
<evidence type="ECO:0000256" key="2">
    <source>
        <dbReference type="ARBA" id="ARBA00022723"/>
    </source>
</evidence>
<feature type="compositionally biased region" description="Polar residues" evidence="6">
    <location>
        <begin position="690"/>
        <end position="705"/>
    </location>
</feature>
<organism evidence="8 9">
    <name type="scientific">Paraconiothyrium brasiliense</name>
    <dbReference type="NCBI Taxonomy" id="300254"/>
    <lineage>
        <taxon>Eukaryota</taxon>
        <taxon>Fungi</taxon>
        <taxon>Dikarya</taxon>
        <taxon>Ascomycota</taxon>
        <taxon>Pezizomycotina</taxon>
        <taxon>Dothideomycetes</taxon>
        <taxon>Pleosporomycetidae</taxon>
        <taxon>Pleosporales</taxon>
        <taxon>Massarineae</taxon>
        <taxon>Didymosphaeriaceae</taxon>
        <taxon>Paraconiothyrium</taxon>
    </lineage>
</organism>
<evidence type="ECO:0000256" key="1">
    <source>
        <dbReference type="ARBA" id="ARBA00004123"/>
    </source>
</evidence>
<feature type="compositionally biased region" description="Polar residues" evidence="6">
    <location>
        <begin position="109"/>
        <end position="118"/>
    </location>
</feature>
<dbReference type="Gene3D" id="4.10.240.10">
    <property type="entry name" value="Zn(2)-C6 fungal-type DNA-binding domain"/>
    <property type="match status" value="1"/>
</dbReference>
<feature type="compositionally biased region" description="Basic and acidic residues" evidence="6">
    <location>
        <begin position="81"/>
        <end position="91"/>
    </location>
</feature>
<comment type="subcellular location">
    <subcellularLocation>
        <location evidence="1">Nucleus</location>
    </subcellularLocation>
</comment>
<sequence length="744" mass="81735">MSRPQIGIDRLPTRRVSNEPREAMNCKSCRKRKIKCNRTRPTCEACQVFNCPCVYDAVPKKRGPKTDVLEALLKRVDGLEKRLHSEGKSESAIEDEPLGQEGGLERKNSAASSQSRPILEITPNTANAAKQLMSPIEPSLQTPSLAPDQLLDTYFARLHGKPYHILDETTTRQRLQANQLPSYLAYAIYAVSARFTPHFGGYNTAVRLSDEYARRARMELDIDEPSIEALQALMILAQANFQLGKGKKTYMLLTSAISMAFALDLHRELPLALKVSQGEREGRRRLFWSCYLMDRFAAAGSKRPSLIADEAIVLRLPSWQLHPGGMLLEGDYFPNGSNLQYMAGGRAGQGSMGMLIGIAKILGITNRYLAAGGVRGDSHFPWHSLSNLSKIRQELDIWASETQDTFTSIDALFGQPDSTILEGEVFSVSPEFLSREMHQLSELRFIWASVQHQRDTLQNIYGCHAELVKSLATNPMRFSSVFQLEDFFDRYPGHVFDGSHVIFTDIPVEIIHESLPAYNVDQRTNVYMNTGMGNPNPNIYHPSPTVPSSTIYSNGHPNKKRRSNTMSSSKGPAQAVPAPLPTPTSATHPVKSDAKQVVAENRAPSPATSAPSFSPPPPNNSTNGTQGNNASMNSLNLPFSPNFTFSPLPPIPSLAPTPTPGQTQAHPPPQQAQDTTHSAFDPMLSMPTPYDQQPTPGAASTSGGSVHTDPDKDPFLSLLEQLAENEVSRGGPSELDYFLSGQTG</sequence>
<dbReference type="EMBL" id="JAKJXO020000001">
    <property type="protein sequence ID" value="KAL1612562.1"/>
    <property type="molecule type" value="Genomic_DNA"/>
</dbReference>
<feature type="region of interest" description="Disordered" evidence="6">
    <location>
        <begin position="535"/>
        <end position="744"/>
    </location>
</feature>
<dbReference type="CDD" id="cd00067">
    <property type="entry name" value="GAL4"/>
    <property type="match status" value="1"/>
</dbReference>
<dbReference type="SUPFAM" id="SSF57701">
    <property type="entry name" value="Zn2/Cys6 DNA-binding domain"/>
    <property type="match status" value="1"/>
</dbReference>
<feature type="compositionally biased region" description="Polar residues" evidence="6">
    <location>
        <begin position="546"/>
        <end position="556"/>
    </location>
</feature>
<dbReference type="Pfam" id="PF04082">
    <property type="entry name" value="Fungal_trans"/>
    <property type="match status" value="1"/>
</dbReference>
<dbReference type="InterPro" id="IPR036864">
    <property type="entry name" value="Zn2-C6_fun-type_DNA-bd_sf"/>
</dbReference>
<gene>
    <name evidence="8" type="ORF">SLS60_000790</name>
</gene>
<name>A0ABR3S7G9_9PLEO</name>
<dbReference type="PROSITE" id="PS50048">
    <property type="entry name" value="ZN2_CY6_FUNGAL_2"/>
    <property type="match status" value="1"/>
</dbReference>
<reference evidence="8 9" key="1">
    <citation type="submission" date="2024-02" db="EMBL/GenBank/DDBJ databases">
        <title>De novo assembly and annotation of 12 fungi associated with fruit tree decline syndrome in Ontario, Canada.</title>
        <authorList>
            <person name="Sulman M."/>
            <person name="Ellouze W."/>
            <person name="Ilyukhin E."/>
        </authorList>
    </citation>
    <scope>NUCLEOTIDE SEQUENCE [LARGE SCALE GENOMIC DNA]</scope>
    <source>
        <strain evidence="8 9">M42-189</strain>
    </source>
</reference>
<dbReference type="CDD" id="cd12148">
    <property type="entry name" value="fungal_TF_MHR"/>
    <property type="match status" value="1"/>
</dbReference>
<keyword evidence="3" id="KW-0805">Transcription regulation</keyword>
<dbReference type="PANTHER" id="PTHR47338">
    <property type="entry name" value="ZN(II)2CYS6 TRANSCRIPTION FACTOR (EUROFUNG)-RELATED"/>
    <property type="match status" value="1"/>
</dbReference>
<feature type="compositionally biased region" description="Low complexity" evidence="6">
    <location>
        <begin position="660"/>
        <end position="676"/>
    </location>
</feature>
<evidence type="ECO:0000256" key="6">
    <source>
        <dbReference type="SAM" id="MobiDB-lite"/>
    </source>
</evidence>
<feature type="domain" description="Zn(2)-C6 fungal-type" evidence="7">
    <location>
        <begin position="25"/>
        <end position="55"/>
    </location>
</feature>
<dbReference type="InterPro" id="IPR001138">
    <property type="entry name" value="Zn2Cys6_DnaBD"/>
</dbReference>
<keyword evidence="9" id="KW-1185">Reference proteome</keyword>
<evidence type="ECO:0000313" key="8">
    <source>
        <dbReference type="EMBL" id="KAL1612562.1"/>
    </source>
</evidence>
<evidence type="ECO:0000256" key="4">
    <source>
        <dbReference type="ARBA" id="ARBA00023163"/>
    </source>
</evidence>